<protein>
    <submittedName>
        <fullName evidence="2">Uncharacterized protein</fullName>
    </submittedName>
</protein>
<dbReference type="AlphaFoldDB" id="A0AAN9SZC3"/>
<evidence type="ECO:0000313" key="3">
    <source>
        <dbReference type="Proteomes" id="UP001386955"/>
    </source>
</evidence>
<comment type="caution">
    <text evidence="2">The sequence shown here is derived from an EMBL/GenBank/DDBJ whole genome shotgun (WGS) entry which is preliminary data.</text>
</comment>
<organism evidence="2 3">
    <name type="scientific">Psophocarpus tetragonolobus</name>
    <name type="common">Winged bean</name>
    <name type="synonym">Dolichos tetragonolobus</name>
    <dbReference type="NCBI Taxonomy" id="3891"/>
    <lineage>
        <taxon>Eukaryota</taxon>
        <taxon>Viridiplantae</taxon>
        <taxon>Streptophyta</taxon>
        <taxon>Embryophyta</taxon>
        <taxon>Tracheophyta</taxon>
        <taxon>Spermatophyta</taxon>
        <taxon>Magnoliopsida</taxon>
        <taxon>eudicotyledons</taxon>
        <taxon>Gunneridae</taxon>
        <taxon>Pentapetalae</taxon>
        <taxon>rosids</taxon>
        <taxon>fabids</taxon>
        <taxon>Fabales</taxon>
        <taxon>Fabaceae</taxon>
        <taxon>Papilionoideae</taxon>
        <taxon>50 kb inversion clade</taxon>
        <taxon>NPAAA clade</taxon>
        <taxon>indigoferoid/millettioid clade</taxon>
        <taxon>Phaseoleae</taxon>
        <taxon>Psophocarpus</taxon>
    </lineage>
</organism>
<accession>A0AAN9SZC3</accession>
<feature type="region of interest" description="Disordered" evidence="1">
    <location>
        <begin position="325"/>
        <end position="380"/>
    </location>
</feature>
<dbReference type="EMBL" id="JAYMYS010000001">
    <property type="protein sequence ID" value="KAK7411402.1"/>
    <property type="molecule type" value="Genomic_DNA"/>
</dbReference>
<name>A0AAN9SZC3_PSOTE</name>
<gene>
    <name evidence="2" type="ORF">VNO78_02835</name>
</gene>
<evidence type="ECO:0000256" key="1">
    <source>
        <dbReference type="SAM" id="MobiDB-lite"/>
    </source>
</evidence>
<reference evidence="2 3" key="1">
    <citation type="submission" date="2024-01" db="EMBL/GenBank/DDBJ databases">
        <title>The genomes of 5 underutilized Papilionoideae crops provide insights into root nodulation and disease resistanc.</title>
        <authorList>
            <person name="Jiang F."/>
        </authorList>
    </citation>
    <scope>NUCLEOTIDE SEQUENCE [LARGE SCALE GENOMIC DNA]</scope>
    <source>
        <strain evidence="2">DUOXIRENSHENG_FW03</strain>
        <tissue evidence="2">Leaves</tissue>
    </source>
</reference>
<evidence type="ECO:0000313" key="2">
    <source>
        <dbReference type="EMBL" id="KAK7411402.1"/>
    </source>
</evidence>
<proteinExistence type="predicted"/>
<feature type="compositionally biased region" description="Basic and acidic residues" evidence="1">
    <location>
        <begin position="341"/>
        <end position="360"/>
    </location>
</feature>
<sequence length="439" mass="49454">MYECTESIAIESGTLWPERTRFAFDPKKKLFSGIDLNYLEGLETRGSPGYSETAPPPASIASIKAALFESPFKRKYSSESEALTYASTSQRLQSTAHPITINNFEVWLSGLRHWFAKSTYKKIVSWVRIPFPPARKWNGRAKLRERKNLLVCLPPAVPGRLSVLEHVRRGDSVAVERAARKLNERKKPFLLNFLKKTVDYSDWFSRPYAQKDGRVRFQSSSIGWIYMLRGVRRGVAQSGQRICFGILARISTRWESNRVKLDTNLRSCVHNNSTGSPLYYDSSSPSTMKEALYFPMMRIAGTGSSGKASNIPNLKPFFWGSSKEKPDTLSLGTGVVGQTESGKRESPNHSTARDKEREGIGRGVVTNPNGPKVKYGSNSSRDIERASLRNLKSLARAPHPRFTSLGQFMLRRTLASCFRQSVVPYFENDTVRRNSNSFG</sequence>
<dbReference type="Proteomes" id="UP001386955">
    <property type="component" value="Unassembled WGS sequence"/>
</dbReference>
<keyword evidence="3" id="KW-1185">Reference proteome</keyword>